<dbReference type="Gene3D" id="3.40.50.880">
    <property type="match status" value="1"/>
</dbReference>
<sequence length="202" mass="21585">MAKRIRVALLVFDEVDLLDVGGPYEVFLTANRLAERRGKTAPFEVVTVAAESGLKTSYGGLDLAAQQSFDVLGDDDVLIVPGAIDIVTVLKDEQLLRMVSGHAQRGLVASVCTGAFILAAAGVLDGRPFTTHWEDVGDLAERVRGGEPRADVRWVDDGNIVTSGGLSSGIAMALHLVARLVDPDLAQATADQIDYVWTERRG</sequence>
<dbReference type="PANTHER" id="PTHR43130:SF3">
    <property type="entry name" value="HTH-TYPE TRANSCRIPTIONAL REGULATOR RV1931C"/>
    <property type="match status" value="1"/>
</dbReference>
<dbReference type="AlphaFoldDB" id="A0A329QRZ7"/>
<dbReference type="InterPro" id="IPR052158">
    <property type="entry name" value="INH-QAR"/>
</dbReference>
<dbReference type="GO" id="GO:0006355">
    <property type="term" value="P:regulation of DNA-templated transcription"/>
    <property type="evidence" value="ECO:0007669"/>
    <property type="project" value="TreeGrafter"/>
</dbReference>
<dbReference type="RefSeq" id="WP_112258355.1">
    <property type="nucleotide sequence ID" value="NZ_QMIG01000009.1"/>
</dbReference>
<name>A0A329QRZ7_9ACTN</name>
<dbReference type="CDD" id="cd03139">
    <property type="entry name" value="GATase1_PfpI_2"/>
    <property type="match status" value="1"/>
</dbReference>
<accession>A0A329QRZ7</accession>
<comment type="caution">
    <text evidence="2">The sequence shown here is derived from an EMBL/GenBank/DDBJ whole genome shotgun (WGS) entry which is preliminary data.</text>
</comment>
<dbReference type="SUPFAM" id="SSF52317">
    <property type="entry name" value="Class I glutamine amidotransferase-like"/>
    <property type="match status" value="1"/>
</dbReference>
<dbReference type="Proteomes" id="UP000250462">
    <property type="component" value="Unassembled WGS sequence"/>
</dbReference>
<keyword evidence="3" id="KW-1185">Reference proteome</keyword>
<reference evidence="2 3" key="1">
    <citation type="submission" date="2018-06" db="EMBL/GenBank/DDBJ databases">
        <title>Phytoactinopolyspora halophila sp. nov., a novel halophilic actinomycete isolated from a saline soil in China.</title>
        <authorList>
            <person name="Tang S.-K."/>
        </authorList>
    </citation>
    <scope>NUCLEOTIDE SEQUENCE [LARGE SCALE GENOMIC DNA]</scope>
    <source>
        <strain evidence="2 3">YIM 96934</strain>
    </source>
</reference>
<dbReference type="InterPro" id="IPR029062">
    <property type="entry name" value="Class_I_gatase-like"/>
</dbReference>
<dbReference type="EMBL" id="QMIG01000009">
    <property type="protein sequence ID" value="RAW14162.1"/>
    <property type="molecule type" value="Genomic_DNA"/>
</dbReference>
<evidence type="ECO:0000313" key="3">
    <source>
        <dbReference type="Proteomes" id="UP000250462"/>
    </source>
</evidence>
<gene>
    <name evidence="2" type="ORF">DPM12_10895</name>
</gene>
<feature type="domain" description="DJ-1/PfpI" evidence="1">
    <location>
        <begin position="6"/>
        <end position="178"/>
    </location>
</feature>
<evidence type="ECO:0000313" key="2">
    <source>
        <dbReference type="EMBL" id="RAW14162.1"/>
    </source>
</evidence>
<evidence type="ECO:0000259" key="1">
    <source>
        <dbReference type="Pfam" id="PF01965"/>
    </source>
</evidence>
<proteinExistence type="predicted"/>
<organism evidence="2 3">
    <name type="scientific">Phytoactinopolyspora halophila</name>
    <dbReference type="NCBI Taxonomy" id="1981511"/>
    <lineage>
        <taxon>Bacteria</taxon>
        <taxon>Bacillati</taxon>
        <taxon>Actinomycetota</taxon>
        <taxon>Actinomycetes</taxon>
        <taxon>Jiangellales</taxon>
        <taxon>Jiangellaceae</taxon>
        <taxon>Phytoactinopolyspora</taxon>
    </lineage>
</organism>
<dbReference type="OrthoDB" id="9803764at2"/>
<dbReference type="Pfam" id="PF01965">
    <property type="entry name" value="DJ-1_PfpI"/>
    <property type="match status" value="1"/>
</dbReference>
<dbReference type="InterPro" id="IPR002818">
    <property type="entry name" value="DJ-1/PfpI"/>
</dbReference>
<protein>
    <submittedName>
        <fullName evidence="2">DJ-1/PfpI family protein</fullName>
    </submittedName>
</protein>
<dbReference type="PANTHER" id="PTHR43130">
    <property type="entry name" value="ARAC-FAMILY TRANSCRIPTIONAL REGULATOR"/>
    <property type="match status" value="1"/>
</dbReference>